<comment type="subcellular location">
    <subcellularLocation>
        <location evidence="1">Cell membrane</location>
        <topology evidence="1">Multi-pass membrane protein</topology>
    </subcellularLocation>
</comment>
<feature type="transmembrane region" description="Helical" evidence="6">
    <location>
        <begin position="212"/>
        <end position="233"/>
    </location>
</feature>
<dbReference type="InterPro" id="IPR050189">
    <property type="entry name" value="MFS_Efflux_Transporters"/>
</dbReference>
<evidence type="ECO:0000256" key="5">
    <source>
        <dbReference type="ARBA" id="ARBA00023136"/>
    </source>
</evidence>
<feature type="transmembrane region" description="Helical" evidence="6">
    <location>
        <begin position="270"/>
        <end position="289"/>
    </location>
</feature>
<evidence type="ECO:0000256" key="2">
    <source>
        <dbReference type="ARBA" id="ARBA00022475"/>
    </source>
</evidence>
<feature type="transmembrane region" description="Helical" evidence="6">
    <location>
        <begin position="363"/>
        <end position="383"/>
    </location>
</feature>
<feature type="transmembrane region" description="Helical" evidence="6">
    <location>
        <begin position="76"/>
        <end position="94"/>
    </location>
</feature>
<dbReference type="SUPFAM" id="SSF103473">
    <property type="entry name" value="MFS general substrate transporter"/>
    <property type="match status" value="1"/>
</dbReference>
<dbReference type="PANTHER" id="PTHR43124:SF3">
    <property type="entry name" value="CHLORAMPHENICOL EFFLUX PUMP RV0191"/>
    <property type="match status" value="1"/>
</dbReference>
<dbReference type="Proteomes" id="UP000236416">
    <property type="component" value="Unassembled WGS sequence"/>
</dbReference>
<comment type="caution">
    <text evidence="7">The sequence shown here is derived from an EMBL/GenBank/DDBJ whole genome shotgun (WGS) entry which is preliminary data.</text>
</comment>
<name>A0A2K4MS83_9NEIS</name>
<feature type="transmembrane region" description="Helical" evidence="6">
    <location>
        <begin position="329"/>
        <end position="351"/>
    </location>
</feature>
<dbReference type="PANTHER" id="PTHR43124">
    <property type="entry name" value="PURINE EFFLUX PUMP PBUE"/>
    <property type="match status" value="1"/>
</dbReference>
<evidence type="ECO:0000313" key="7">
    <source>
        <dbReference type="EMBL" id="POA99956.1"/>
    </source>
</evidence>
<reference evidence="7 8" key="1">
    <citation type="submission" date="2018-01" db="EMBL/GenBank/DDBJ databases">
        <title>Genomic Sequence of Chromobacterium MWU13-2610 from wild cranberry bogs within the Cape Cod National Seashore.</title>
        <authorList>
            <person name="O'Hara-Hanley K."/>
            <person name="Soby S."/>
            <person name="Harrison A."/>
        </authorList>
    </citation>
    <scope>NUCLEOTIDE SEQUENCE [LARGE SCALE GENOMIC DNA]</scope>
    <source>
        <strain evidence="7 8">MWU13-2610</strain>
    </source>
</reference>
<dbReference type="GO" id="GO:0022857">
    <property type="term" value="F:transmembrane transporter activity"/>
    <property type="evidence" value="ECO:0007669"/>
    <property type="project" value="InterPro"/>
</dbReference>
<keyword evidence="8" id="KW-1185">Reference proteome</keyword>
<evidence type="ECO:0000256" key="1">
    <source>
        <dbReference type="ARBA" id="ARBA00004651"/>
    </source>
</evidence>
<feature type="transmembrane region" description="Helical" evidence="6">
    <location>
        <begin position="100"/>
        <end position="118"/>
    </location>
</feature>
<evidence type="ECO:0000313" key="8">
    <source>
        <dbReference type="Proteomes" id="UP000236416"/>
    </source>
</evidence>
<dbReference type="AlphaFoldDB" id="A0A2K4MS83"/>
<organism evidence="7 8">
    <name type="scientific">Chromobacterium sinusclupearum</name>
    <dbReference type="NCBI Taxonomy" id="2077146"/>
    <lineage>
        <taxon>Bacteria</taxon>
        <taxon>Pseudomonadati</taxon>
        <taxon>Pseudomonadota</taxon>
        <taxon>Betaproteobacteria</taxon>
        <taxon>Neisseriales</taxon>
        <taxon>Chromobacteriaceae</taxon>
        <taxon>Chromobacterium</taxon>
    </lineage>
</organism>
<feature type="transmembrane region" description="Helical" evidence="6">
    <location>
        <begin position="139"/>
        <end position="159"/>
    </location>
</feature>
<proteinExistence type="predicted"/>
<evidence type="ECO:0000256" key="4">
    <source>
        <dbReference type="ARBA" id="ARBA00022989"/>
    </source>
</evidence>
<keyword evidence="3 6" id="KW-0812">Transmembrane</keyword>
<dbReference type="CDD" id="cd06174">
    <property type="entry name" value="MFS"/>
    <property type="match status" value="1"/>
</dbReference>
<keyword evidence="2" id="KW-1003">Cell membrane</keyword>
<dbReference type="Gene3D" id="1.20.1250.20">
    <property type="entry name" value="MFS general substrate transporter like domains"/>
    <property type="match status" value="1"/>
</dbReference>
<feature type="transmembrane region" description="Helical" evidence="6">
    <location>
        <begin position="239"/>
        <end position="258"/>
    </location>
</feature>
<dbReference type="InterPro" id="IPR011701">
    <property type="entry name" value="MFS"/>
</dbReference>
<dbReference type="GO" id="GO:0005886">
    <property type="term" value="C:plasma membrane"/>
    <property type="evidence" value="ECO:0007669"/>
    <property type="project" value="UniProtKB-SubCell"/>
</dbReference>
<accession>A0A2K4MS83</accession>
<dbReference type="InterPro" id="IPR036259">
    <property type="entry name" value="MFS_trans_sf"/>
</dbReference>
<sequence>MMKTNKYLIEALLFSSYVLFGMSWAGGSAFIPQIMRELGVHDLAAGSHISNAVAAAKLLGTFIAAGILSRMLAKKAVALAMALMALGVLTPFVHGYPWLLLVRFLMGLGGALVIVYFSPIVMQWFEPDERPFVNGLNSVAFNVGTALILFGLPVMLGWFGDWQTTLLAVSMGSVLCLALWLAFGADGAQEAKPAAGAPRHTLGQGLRERFNWLLAFTYSGTLAFYVILFSFYQNAGIQQAKYVVLAGLAGTVAGIWLARKMTHRLPLLRISGLLQLLAVIGLHAQIWGWSDNAGLVTASALAAGFFIFLPITSLVTLAQEQPGMTPDKAAVTFSLFWFLSYLLATVAPYVFGRLVDLRGGDYGLAMAFATLLSSTFLIGSLLMRDAREPAARQATQGI</sequence>
<keyword evidence="5 6" id="KW-0472">Membrane</keyword>
<feature type="transmembrane region" description="Helical" evidence="6">
    <location>
        <begin position="49"/>
        <end position="69"/>
    </location>
</feature>
<feature type="transmembrane region" description="Helical" evidence="6">
    <location>
        <begin position="165"/>
        <end position="183"/>
    </location>
</feature>
<dbReference type="Pfam" id="PF07690">
    <property type="entry name" value="MFS_1"/>
    <property type="match status" value="1"/>
</dbReference>
<evidence type="ECO:0000256" key="6">
    <source>
        <dbReference type="SAM" id="Phobius"/>
    </source>
</evidence>
<keyword evidence="4 6" id="KW-1133">Transmembrane helix</keyword>
<gene>
    <name evidence="7" type="ORF">C2134_04265</name>
</gene>
<feature type="transmembrane region" description="Helical" evidence="6">
    <location>
        <begin position="295"/>
        <end position="317"/>
    </location>
</feature>
<evidence type="ECO:0000256" key="3">
    <source>
        <dbReference type="ARBA" id="ARBA00022692"/>
    </source>
</evidence>
<dbReference type="EMBL" id="PPTF01000015">
    <property type="protein sequence ID" value="POA99956.1"/>
    <property type="molecule type" value="Genomic_DNA"/>
</dbReference>
<protein>
    <submittedName>
        <fullName evidence="7">MFS transporter</fullName>
    </submittedName>
</protein>